<keyword evidence="4 13" id="KW-0812">Transmembrane</keyword>
<keyword evidence="6 13" id="KW-1133">Transmembrane helix</keyword>
<keyword evidence="8" id="KW-0443">Lipid metabolism</keyword>
<feature type="transmembrane region" description="Helical" evidence="14">
    <location>
        <begin position="33"/>
        <end position="51"/>
    </location>
</feature>
<comment type="subcellular location">
    <subcellularLocation>
        <location evidence="1">Membrane</location>
        <topology evidence="1">Multi-pass membrane protein</topology>
    </subcellularLocation>
</comment>
<gene>
    <name evidence="16" type="ORF">FSP39_020519</name>
</gene>
<dbReference type="GO" id="GO:0005783">
    <property type="term" value="C:endoplasmic reticulum"/>
    <property type="evidence" value="ECO:0007669"/>
    <property type="project" value="TreeGrafter"/>
</dbReference>
<dbReference type="PANTHER" id="PTHR14207:SF0">
    <property type="entry name" value="3-BETA-HYDROXYSTEROID-DELTA(8),DELTA(7)-ISOMERASE"/>
    <property type="match status" value="1"/>
</dbReference>
<dbReference type="GO" id="GO:0016020">
    <property type="term" value="C:membrane"/>
    <property type="evidence" value="ECO:0007669"/>
    <property type="project" value="UniProtKB-SubCell"/>
</dbReference>
<dbReference type="Proteomes" id="UP001186944">
    <property type="component" value="Unassembled WGS sequence"/>
</dbReference>
<dbReference type="PROSITE" id="PS51751">
    <property type="entry name" value="EXPERA"/>
    <property type="match status" value="1"/>
</dbReference>
<dbReference type="AlphaFoldDB" id="A0AA88YS18"/>
<keyword evidence="5" id="KW-0752">Steroid biosynthesis</keyword>
<evidence type="ECO:0000256" key="8">
    <source>
        <dbReference type="ARBA" id="ARBA00023098"/>
    </source>
</evidence>
<dbReference type="GO" id="GO:0047750">
    <property type="term" value="F:cholestenol delta-isomerase activity"/>
    <property type="evidence" value="ECO:0007669"/>
    <property type="project" value="InterPro"/>
</dbReference>
<evidence type="ECO:0000256" key="11">
    <source>
        <dbReference type="ARBA" id="ARBA00023221"/>
    </source>
</evidence>
<evidence type="ECO:0000256" key="7">
    <source>
        <dbReference type="ARBA" id="ARBA00023011"/>
    </source>
</evidence>
<reference evidence="16" key="1">
    <citation type="submission" date="2019-08" db="EMBL/GenBank/DDBJ databases">
        <title>The improved chromosome-level genome for the pearl oyster Pinctada fucata martensii using PacBio sequencing and Hi-C.</title>
        <authorList>
            <person name="Zheng Z."/>
        </authorList>
    </citation>
    <scope>NUCLEOTIDE SEQUENCE</scope>
    <source>
        <strain evidence="16">ZZ-2019</strain>
        <tissue evidence="16">Adductor muscle</tissue>
    </source>
</reference>
<keyword evidence="7" id="KW-0756">Sterol biosynthesis</keyword>
<dbReference type="GO" id="GO:0000247">
    <property type="term" value="F:C-8 sterol isomerase activity"/>
    <property type="evidence" value="ECO:0007669"/>
    <property type="project" value="TreeGrafter"/>
</dbReference>
<evidence type="ECO:0000259" key="15">
    <source>
        <dbReference type="PROSITE" id="PS51751"/>
    </source>
</evidence>
<feature type="transmembrane region" description="Helical" evidence="14">
    <location>
        <begin position="184"/>
        <end position="203"/>
    </location>
</feature>
<evidence type="ECO:0000256" key="6">
    <source>
        <dbReference type="ARBA" id="ARBA00022989"/>
    </source>
</evidence>
<dbReference type="InterPro" id="IPR033118">
    <property type="entry name" value="EXPERA"/>
</dbReference>
<dbReference type="EMBL" id="VSWD01000005">
    <property type="protein sequence ID" value="KAK3103611.1"/>
    <property type="molecule type" value="Genomic_DNA"/>
</dbReference>
<keyword evidence="17" id="KW-1185">Reference proteome</keyword>
<keyword evidence="3" id="KW-0444">Lipid biosynthesis</keyword>
<evidence type="ECO:0000256" key="10">
    <source>
        <dbReference type="ARBA" id="ARBA00023166"/>
    </source>
</evidence>
<comment type="caution">
    <text evidence="16">The sequence shown here is derived from an EMBL/GenBank/DDBJ whole genome shotgun (WGS) entry which is preliminary data.</text>
</comment>
<evidence type="ECO:0000313" key="16">
    <source>
        <dbReference type="EMBL" id="KAK3103611.1"/>
    </source>
</evidence>
<evidence type="ECO:0000256" key="9">
    <source>
        <dbReference type="ARBA" id="ARBA00023136"/>
    </source>
</evidence>
<evidence type="ECO:0000313" key="17">
    <source>
        <dbReference type="Proteomes" id="UP001186944"/>
    </source>
</evidence>
<proteinExistence type="inferred from homology"/>
<evidence type="ECO:0000256" key="12">
    <source>
        <dbReference type="ARBA" id="ARBA00023235"/>
    </source>
</evidence>
<evidence type="ECO:0000256" key="4">
    <source>
        <dbReference type="ARBA" id="ARBA00022692"/>
    </source>
</evidence>
<evidence type="ECO:0000256" key="5">
    <source>
        <dbReference type="ARBA" id="ARBA00022955"/>
    </source>
</evidence>
<organism evidence="16 17">
    <name type="scientific">Pinctada imbricata</name>
    <name type="common">Atlantic pearl-oyster</name>
    <name type="synonym">Pinctada martensii</name>
    <dbReference type="NCBI Taxonomy" id="66713"/>
    <lineage>
        <taxon>Eukaryota</taxon>
        <taxon>Metazoa</taxon>
        <taxon>Spiralia</taxon>
        <taxon>Lophotrochozoa</taxon>
        <taxon>Mollusca</taxon>
        <taxon>Bivalvia</taxon>
        <taxon>Autobranchia</taxon>
        <taxon>Pteriomorphia</taxon>
        <taxon>Pterioida</taxon>
        <taxon>Pterioidea</taxon>
        <taxon>Pteriidae</taxon>
        <taxon>Pinctada</taxon>
    </lineage>
</organism>
<keyword evidence="9 13" id="KW-0472">Membrane</keyword>
<evidence type="ECO:0000256" key="1">
    <source>
        <dbReference type="ARBA" id="ARBA00004141"/>
    </source>
</evidence>
<keyword evidence="12" id="KW-0413">Isomerase</keyword>
<name>A0AA88YS18_PINIB</name>
<dbReference type="GO" id="GO:0006695">
    <property type="term" value="P:cholesterol biosynthetic process"/>
    <property type="evidence" value="ECO:0007669"/>
    <property type="project" value="TreeGrafter"/>
</dbReference>
<accession>A0AA88YS18</accession>
<dbReference type="InterPro" id="IPR007905">
    <property type="entry name" value="EBP"/>
</dbReference>
<keyword evidence="10" id="KW-1207">Sterol metabolism</keyword>
<sequence>MSGQKQQGVPHPYFPRGVSIPHYVPNDRPLLEILGLFFSLVGVVLFVTWVYSTRRRLGVTDRLIVCWFVVCGGIHSILEGYFSLYHDTLAGSSSYLAQMWKEYGKGDSRYITSDTFTVCMETITAVIDGPLSLLTAHAILNHAPHRYFLQLTVSLCQLYGDSLYYMTEIREGFKHGELWHPLHFWFYFVFLNAFWIIIPLTLIGQAGKRISQSQSLYDKDRRTNSKKKSK</sequence>
<evidence type="ECO:0000256" key="13">
    <source>
        <dbReference type="PROSITE-ProRule" id="PRU01087"/>
    </source>
</evidence>
<feature type="transmembrane region" description="Helical" evidence="14">
    <location>
        <begin position="63"/>
        <end position="84"/>
    </location>
</feature>
<protein>
    <recommendedName>
        <fullName evidence="15">EXPERA domain-containing protein</fullName>
    </recommendedName>
</protein>
<dbReference type="PANTHER" id="PTHR14207">
    <property type="entry name" value="STEROL ISOMERASE"/>
    <property type="match status" value="1"/>
</dbReference>
<keyword evidence="11" id="KW-0753">Steroid metabolism</keyword>
<dbReference type="Pfam" id="PF05241">
    <property type="entry name" value="EBP"/>
    <property type="match status" value="1"/>
</dbReference>
<evidence type="ECO:0000256" key="3">
    <source>
        <dbReference type="ARBA" id="ARBA00022516"/>
    </source>
</evidence>
<comment type="similarity">
    <text evidence="2">Belongs to the EBP family.</text>
</comment>
<evidence type="ECO:0000256" key="14">
    <source>
        <dbReference type="SAM" id="Phobius"/>
    </source>
</evidence>
<feature type="domain" description="EXPERA" evidence="15">
    <location>
        <begin position="60"/>
        <end position="203"/>
    </location>
</feature>
<evidence type="ECO:0000256" key="2">
    <source>
        <dbReference type="ARBA" id="ARBA00008337"/>
    </source>
</evidence>
<dbReference type="GO" id="GO:0004769">
    <property type="term" value="F:steroid Delta-isomerase activity"/>
    <property type="evidence" value="ECO:0007669"/>
    <property type="project" value="TreeGrafter"/>
</dbReference>